<dbReference type="GO" id="GO:0005524">
    <property type="term" value="F:ATP binding"/>
    <property type="evidence" value="ECO:0007669"/>
    <property type="project" value="UniProtKB-KW"/>
</dbReference>
<reference evidence="9" key="3">
    <citation type="submission" date="2022-06" db="UniProtKB">
        <authorList>
            <consortium name="EnsemblPlants"/>
        </authorList>
    </citation>
    <scope>IDENTIFICATION</scope>
</reference>
<organism evidence="9 10">
    <name type="scientific">Triticum urartu</name>
    <name type="common">Red wild einkorn</name>
    <name type="synonym">Crithodium urartu</name>
    <dbReference type="NCBI Taxonomy" id="4572"/>
    <lineage>
        <taxon>Eukaryota</taxon>
        <taxon>Viridiplantae</taxon>
        <taxon>Streptophyta</taxon>
        <taxon>Embryophyta</taxon>
        <taxon>Tracheophyta</taxon>
        <taxon>Spermatophyta</taxon>
        <taxon>Magnoliopsida</taxon>
        <taxon>Liliopsida</taxon>
        <taxon>Poales</taxon>
        <taxon>Poaceae</taxon>
        <taxon>BOP clade</taxon>
        <taxon>Pooideae</taxon>
        <taxon>Triticodae</taxon>
        <taxon>Triticeae</taxon>
        <taxon>Triticinae</taxon>
        <taxon>Triticum</taxon>
    </lineage>
</organism>
<dbReference type="PANTHER" id="PTHR48013:SF32">
    <property type="entry name" value="MITOGEN-ACTIVATED PROTEIN KINASE KINASE 2-LIKE"/>
    <property type="match status" value="1"/>
</dbReference>
<evidence type="ECO:0000256" key="2">
    <source>
        <dbReference type="ARBA" id="ARBA00022679"/>
    </source>
</evidence>
<comment type="similarity">
    <text evidence="6">Belongs to the protein kinase superfamily. STE Ser/Thr protein kinase family. MAP kinase kinase subfamily.</text>
</comment>
<evidence type="ECO:0000256" key="6">
    <source>
        <dbReference type="ARBA" id="ARBA00038035"/>
    </source>
</evidence>
<name>A0A8R7QKF6_TRIUA</name>
<dbReference type="AlphaFoldDB" id="A0A8R7QKF6"/>
<dbReference type="Pfam" id="PF00069">
    <property type="entry name" value="Pkinase"/>
    <property type="match status" value="1"/>
</dbReference>
<dbReference type="SMART" id="SM00220">
    <property type="entry name" value="S_TKc"/>
    <property type="match status" value="1"/>
</dbReference>
<evidence type="ECO:0000256" key="5">
    <source>
        <dbReference type="ARBA" id="ARBA00022840"/>
    </source>
</evidence>
<dbReference type="InterPro" id="IPR011009">
    <property type="entry name" value="Kinase-like_dom_sf"/>
</dbReference>
<dbReference type="GO" id="GO:0051707">
    <property type="term" value="P:response to other organism"/>
    <property type="evidence" value="ECO:0007669"/>
    <property type="project" value="UniProtKB-ARBA"/>
</dbReference>
<dbReference type="Gene3D" id="1.10.510.10">
    <property type="entry name" value="Transferase(Phosphotransferase) domain 1"/>
    <property type="match status" value="1"/>
</dbReference>
<dbReference type="SUPFAM" id="SSF56112">
    <property type="entry name" value="Protein kinase-like (PK-like)"/>
    <property type="match status" value="1"/>
</dbReference>
<dbReference type="Gramene" id="TuG1812G0600000783.01.T01">
    <property type="protein sequence ID" value="TuG1812G0600000783.01.T01"/>
    <property type="gene ID" value="TuG1812G0600000783.01"/>
</dbReference>
<dbReference type="InterPro" id="IPR000719">
    <property type="entry name" value="Prot_kinase_dom"/>
</dbReference>
<dbReference type="InterPro" id="IPR008271">
    <property type="entry name" value="Ser/Thr_kinase_AS"/>
</dbReference>
<dbReference type="Proteomes" id="UP000015106">
    <property type="component" value="Chromosome 6"/>
</dbReference>
<evidence type="ECO:0000256" key="7">
    <source>
        <dbReference type="ARBA" id="ARBA00038999"/>
    </source>
</evidence>
<keyword evidence="3" id="KW-0547">Nucleotide-binding</keyword>
<evidence type="ECO:0000313" key="9">
    <source>
        <dbReference type="EnsemblPlants" id="TuG1812G0600000783.01.T01"/>
    </source>
</evidence>
<evidence type="ECO:0000256" key="3">
    <source>
        <dbReference type="ARBA" id="ARBA00022741"/>
    </source>
</evidence>
<dbReference type="EnsemblPlants" id="TuG1812G0600000783.01.T01">
    <property type="protein sequence ID" value="TuG1812G0600000783.01.T01"/>
    <property type="gene ID" value="TuG1812G0600000783.01"/>
</dbReference>
<keyword evidence="5" id="KW-0067">ATP-binding</keyword>
<feature type="domain" description="Protein kinase" evidence="8">
    <location>
        <begin position="1"/>
        <end position="176"/>
    </location>
</feature>
<keyword evidence="4" id="KW-0418">Kinase</keyword>
<evidence type="ECO:0000313" key="10">
    <source>
        <dbReference type="Proteomes" id="UP000015106"/>
    </source>
</evidence>
<evidence type="ECO:0000256" key="4">
    <source>
        <dbReference type="ARBA" id="ARBA00022777"/>
    </source>
</evidence>
<keyword evidence="1" id="KW-0723">Serine/threonine-protein kinase</keyword>
<evidence type="ECO:0000259" key="8">
    <source>
        <dbReference type="PROSITE" id="PS50011"/>
    </source>
</evidence>
<evidence type="ECO:0000256" key="1">
    <source>
        <dbReference type="ARBA" id="ARBA00022527"/>
    </source>
</evidence>
<dbReference type="PANTHER" id="PTHR48013">
    <property type="entry name" value="DUAL SPECIFICITY MITOGEN-ACTIVATED PROTEIN KINASE KINASE 5-RELATED"/>
    <property type="match status" value="1"/>
</dbReference>
<dbReference type="GO" id="GO:0004708">
    <property type="term" value="F:MAP kinase kinase activity"/>
    <property type="evidence" value="ECO:0007669"/>
    <property type="project" value="UniProtKB-EC"/>
</dbReference>
<dbReference type="PROSITE" id="PS00108">
    <property type="entry name" value="PROTEIN_KINASE_ST"/>
    <property type="match status" value="1"/>
</dbReference>
<dbReference type="GO" id="GO:0004674">
    <property type="term" value="F:protein serine/threonine kinase activity"/>
    <property type="evidence" value="ECO:0007669"/>
    <property type="project" value="UniProtKB-KW"/>
</dbReference>
<keyword evidence="2" id="KW-0808">Transferase</keyword>
<protein>
    <recommendedName>
        <fullName evidence="7">mitogen-activated protein kinase kinase</fullName>
        <ecNumber evidence="7">2.7.12.2</ecNumber>
    </recommendedName>
</protein>
<accession>A0A8R7QKF6</accession>
<dbReference type="PROSITE" id="PS50011">
    <property type="entry name" value="PROTEIN_KINASE_DOM"/>
    <property type="match status" value="1"/>
</dbReference>
<proteinExistence type="inferred from homology"/>
<keyword evidence="10" id="KW-1185">Reference proteome</keyword>
<sequence>MDGGSLADFLMTARTVPEAYLAAICKQVLKGLMYLHHEKRVIHRDLKPSNILINHRGEVKISNFGVSAIISSSSAKRDTFTGTFNYMALPNLKCIYTLDSQKESAGRNMLECATGNFPYPPRDSFYELLEAVVDQPSPSAPSDQFSPEFCSFISACMQKEATNRSSAHILSAHPFLSMYDDLNIDLAVYFRTAGSPLVTFKWSMNLSMSTMEGPSSDQFGNFGT</sequence>
<reference evidence="9" key="2">
    <citation type="submission" date="2018-03" db="EMBL/GenBank/DDBJ databases">
        <title>The Triticum urartu genome reveals the dynamic nature of wheat genome evolution.</title>
        <authorList>
            <person name="Ling H."/>
            <person name="Ma B."/>
            <person name="Shi X."/>
            <person name="Liu H."/>
            <person name="Dong L."/>
            <person name="Sun H."/>
            <person name="Cao Y."/>
            <person name="Gao Q."/>
            <person name="Zheng S."/>
            <person name="Li Y."/>
            <person name="Yu Y."/>
            <person name="Du H."/>
            <person name="Qi M."/>
            <person name="Li Y."/>
            <person name="Yu H."/>
            <person name="Cui Y."/>
            <person name="Wang N."/>
            <person name="Chen C."/>
            <person name="Wu H."/>
            <person name="Zhao Y."/>
            <person name="Zhang J."/>
            <person name="Li Y."/>
            <person name="Zhou W."/>
            <person name="Zhang B."/>
            <person name="Hu W."/>
            <person name="Eijk M."/>
            <person name="Tang J."/>
            <person name="Witsenboer H."/>
            <person name="Zhao S."/>
            <person name="Li Z."/>
            <person name="Zhang A."/>
            <person name="Wang D."/>
            <person name="Liang C."/>
        </authorList>
    </citation>
    <scope>NUCLEOTIDE SEQUENCE [LARGE SCALE GENOMIC DNA]</scope>
    <source>
        <strain evidence="9">cv. G1812</strain>
    </source>
</reference>
<reference evidence="10" key="1">
    <citation type="journal article" date="2013" name="Nature">
        <title>Draft genome of the wheat A-genome progenitor Triticum urartu.</title>
        <authorList>
            <person name="Ling H.Q."/>
            <person name="Zhao S."/>
            <person name="Liu D."/>
            <person name="Wang J."/>
            <person name="Sun H."/>
            <person name="Zhang C."/>
            <person name="Fan H."/>
            <person name="Li D."/>
            <person name="Dong L."/>
            <person name="Tao Y."/>
            <person name="Gao C."/>
            <person name="Wu H."/>
            <person name="Li Y."/>
            <person name="Cui Y."/>
            <person name="Guo X."/>
            <person name="Zheng S."/>
            <person name="Wang B."/>
            <person name="Yu K."/>
            <person name="Liang Q."/>
            <person name="Yang W."/>
            <person name="Lou X."/>
            <person name="Chen J."/>
            <person name="Feng M."/>
            <person name="Jian J."/>
            <person name="Zhang X."/>
            <person name="Luo G."/>
            <person name="Jiang Y."/>
            <person name="Liu J."/>
            <person name="Wang Z."/>
            <person name="Sha Y."/>
            <person name="Zhang B."/>
            <person name="Wu H."/>
            <person name="Tang D."/>
            <person name="Shen Q."/>
            <person name="Xue P."/>
            <person name="Zou S."/>
            <person name="Wang X."/>
            <person name="Liu X."/>
            <person name="Wang F."/>
            <person name="Yang Y."/>
            <person name="An X."/>
            <person name="Dong Z."/>
            <person name="Zhang K."/>
            <person name="Zhang X."/>
            <person name="Luo M.C."/>
            <person name="Dvorak J."/>
            <person name="Tong Y."/>
            <person name="Wang J."/>
            <person name="Yang H."/>
            <person name="Li Z."/>
            <person name="Wang D."/>
            <person name="Zhang A."/>
            <person name="Wang J."/>
        </authorList>
    </citation>
    <scope>NUCLEOTIDE SEQUENCE</scope>
    <source>
        <strain evidence="10">cv. G1812</strain>
    </source>
</reference>
<dbReference type="EC" id="2.7.12.2" evidence="7"/>